<keyword evidence="12" id="KW-1185">Reference proteome</keyword>
<dbReference type="PRINTS" id="PR00747">
    <property type="entry name" value="GLYHDRLASE47"/>
</dbReference>
<proteinExistence type="inferred from homology"/>
<dbReference type="InterPro" id="IPR001382">
    <property type="entry name" value="Glyco_hydro_47"/>
</dbReference>
<keyword evidence="7" id="KW-0479">Metal-binding</keyword>
<keyword evidence="10" id="KW-0472">Membrane</keyword>
<gene>
    <name evidence="11" type="ORF">AB6A40_004316</name>
</gene>
<keyword evidence="7" id="KW-0106">Calcium</keyword>
<comment type="similarity">
    <text evidence="3 9">Belongs to the glycosyl hydrolase 47 family.</text>
</comment>
<dbReference type="Proteomes" id="UP001608902">
    <property type="component" value="Unassembled WGS sequence"/>
</dbReference>
<feature type="active site" evidence="6">
    <location>
        <position position="311"/>
    </location>
</feature>
<evidence type="ECO:0000256" key="10">
    <source>
        <dbReference type="SAM" id="Phobius"/>
    </source>
</evidence>
<comment type="pathway">
    <text evidence="2">Protein modification; protein glycosylation.</text>
</comment>
<reference evidence="11 12" key="1">
    <citation type="submission" date="2024-08" db="EMBL/GenBank/DDBJ databases">
        <title>Gnathostoma spinigerum genome.</title>
        <authorList>
            <person name="Gonzalez-Bertolin B."/>
            <person name="Monzon S."/>
            <person name="Zaballos A."/>
            <person name="Jimenez P."/>
            <person name="Dekumyoy P."/>
            <person name="Varona S."/>
            <person name="Cuesta I."/>
            <person name="Sumanam S."/>
            <person name="Adisakwattana P."/>
            <person name="Gasser R.B."/>
            <person name="Hernandez-Gonzalez A."/>
            <person name="Young N.D."/>
            <person name="Perteguer M.J."/>
        </authorList>
    </citation>
    <scope>NUCLEOTIDE SEQUENCE [LARGE SCALE GENOMIC DNA]</scope>
    <source>
        <strain evidence="11">AL3</strain>
        <tissue evidence="11">Liver</tissue>
    </source>
</reference>
<organism evidence="11 12">
    <name type="scientific">Gnathostoma spinigerum</name>
    <dbReference type="NCBI Taxonomy" id="75299"/>
    <lineage>
        <taxon>Eukaryota</taxon>
        <taxon>Metazoa</taxon>
        <taxon>Ecdysozoa</taxon>
        <taxon>Nematoda</taxon>
        <taxon>Chromadorea</taxon>
        <taxon>Rhabditida</taxon>
        <taxon>Spirurina</taxon>
        <taxon>Gnathostomatomorpha</taxon>
        <taxon>Gnathostomatoidea</taxon>
        <taxon>Gnathostomatidae</taxon>
        <taxon>Gnathostoma</taxon>
    </lineage>
</organism>
<evidence type="ECO:0000256" key="6">
    <source>
        <dbReference type="PIRSR" id="PIRSR601382-1"/>
    </source>
</evidence>
<evidence type="ECO:0000256" key="7">
    <source>
        <dbReference type="PIRSR" id="PIRSR601382-2"/>
    </source>
</evidence>
<name>A0ABD6EEA6_9BILA</name>
<dbReference type="Gene3D" id="1.50.10.10">
    <property type="match status" value="1"/>
</dbReference>
<evidence type="ECO:0000256" key="1">
    <source>
        <dbReference type="ARBA" id="ARBA00001913"/>
    </source>
</evidence>
<dbReference type="SUPFAM" id="SSF48225">
    <property type="entry name" value="Seven-hairpin glycosidases"/>
    <property type="match status" value="1"/>
</dbReference>
<sequence>MSTIAIRKRPSIIFLLYFVGLIAFLFYALPSWSGTQRIDAYAANNAGFGRVNLRAHLRNENNLDRLLGANESALDQSSSGNTTDNDGHRRAFIKSMLLHAWRGYRKFAWGANEVRPISKIPHSQEIFGSSRSHLGATIVDAIDTLLIMGLKNEYEEARQFVEKEFDISSVDGTISVFETTIRFVGGFLSAYALTNNKLYLTKARDVATVLLKAFETKTGIPMSMVNPSSGSINNYHWASSYSSVLAEIGSLHLEFYYLSRITGDSVFEKKVQRVRDYLENITKIEGLYPNFISPETGEWTSHHVSLGAMGDSFYEYLLKSYLQTNKTNEQPWRMYKATIDAIIEKMVQKSVGGLTYIAEWRDGNLEHKMGHLACFTVGMFALQAVNENNRSRSRRVMKLAEELGRTCHESYIRTATRIGPEMFYFSVDHEATTLMDGRGYILRPEVIEGFFYLWRLTGKPMYKEWIWDAIIAIEKYCKTEGGYAGLVNVYNPAEGYDDVQQSFFLAETLKYAYLAFNDNTVISLDEWVFNTEAHPLPILKDL</sequence>
<feature type="active site" evidence="6">
    <location>
        <position position="445"/>
    </location>
</feature>
<evidence type="ECO:0000313" key="11">
    <source>
        <dbReference type="EMBL" id="MFH4977607.1"/>
    </source>
</evidence>
<dbReference type="GO" id="GO:0016798">
    <property type="term" value="F:hydrolase activity, acting on glycosyl bonds"/>
    <property type="evidence" value="ECO:0007669"/>
    <property type="project" value="UniProtKB-KW"/>
</dbReference>
<evidence type="ECO:0000313" key="12">
    <source>
        <dbReference type="Proteomes" id="UP001608902"/>
    </source>
</evidence>
<evidence type="ECO:0000256" key="9">
    <source>
        <dbReference type="RuleBase" id="RU361193"/>
    </source>
</evidence>
<evidence type="ECO:0000256" key="2">
    <source>
        <dbReference type="ARBA" id="ARBA00004922"/>
    </source>
</evidence>
<protein>
    <recommendedName>
        <fullName evidence="9">alpha-1,2-Mannosidase</fullName>
        <ecNumber evidence="9">3.2.1.-</ecNumber>
    </recommendedName>
</protein>
<evidence type="ECO:0000256" key="3">
    <source>
        <dbReference type="ARBA" id="ARBA00007658"/>
    </source>
</evidence>
<feature type="disulfide bond" evidence="8">
    <location>
        <begin position="374"/>
        <end position="407"/>
    </location>
</feature>
<evidence type="ECO:0000256" key="5">
    <source>
        <dbReference type="ARBA" id="ARBA00023157"/>
    </source>
</evidence>
<comment type="caution">
    <text evidence="11">The sequence shown here is derived from an EMBL/GenBank/DDBJ whole genome shotgun (WGS) entry which is preliminary data.</text>
</comment>
<dbReference type="InterPro" id="IPR012341">
    <property type="entry name" value="6hp_glycosidase-like_sf"/>
</dbReference>
<feature type="binding site" evidence="7">
    <location>
        <position position="531"/>
    </location>
    <ligand>
        <name>Ca(2+)</name>
        <dbReference type="ChEBI" id="CHEBI:29108"/>
    </ligand>
</feature>
<comment type="cofactor">
    <cofactor evidence="1 7">
        <name>Ca(2+)</name>
        <dbReference type="ChEBI" id="CHEBI:29108"/>
    </cofactor>
</comment>
<keyword evidence="9" id="KW-0326">Glycosidase</keyword>
<dbReference type="Pfam" id="PF01532">
    <property type="entry name" value="Glyco_hydro_47"/>
    <property type="match status" value="1"/>
</dbReference>
<keyword evidence="5 8" id="KW-1015">Disulfide bond</keyword>
<dbReference type="FunFam" id="1.50.10.10:FF:000055">
    <property type="entry name" value="alpha-1,2-Mannosidase"/>
    <property type="match status" value="1"/>
</dbReference>
<dbReference type="InterPro" id="IPR050749">
    <property type="entry name" value="Glycosyl_Hydrolase_47"/>
</dbReference>
<dbReference type="InterPro" id="IPR036026">
    <property type="entry name" value="Seven-hairpin_glycosidases"/>
</dbReference>
<evidence type="ECO:0000256" key="8">
    <source>
        <dbReference type="PIRSR" id="PIRSR601382-3"/>
    </source>
</evidence>
<keyword evidence="10" id="KW-1133">Transmembrane helix</keyword>
<feature type="active site" description="Proton donor" evidence="6">
    <location>
        <position position="178"/>
    </location>
</feature>
<feature type="transmembrane region" description="Helical" evidence="10">
    <location>
        <begin position="12"/>
        <end position="29"/>
    </location>
</feature>
<keyword evidence="10" id="KW-0812">Transmembrane</keyword>
<dbReference type="EC" id="3.2.1.-" evidence="9"/>
<dbReference type="PANTHER" id="PTHR11742">
    <property type="entry name" value="MANNOSYL-OLIGOSACCHARIDE ALPHA-1,2-MANNOSIDASE-RELATED"/>
    <property type="match status" value="1"/>
</dbReference>
<keyword evidence="4 9" id="KW-0378">Hydrolase</keyword>
<dbReference type="EMBL" id="JBGFUD010002444">
    <property type="protein sequence ID" value="MFH4977607.1"/>
    <property type="molecule type" value="Genomic_DNA"/>
</dbReference>
<accession>A0ABD6EEA6</accession>
<dbReference type="PANTHER" id="PTHR11742:SF96">
    <property type="entry name" value="MANNOSYL-OLIGOSACCHARIDE 1,2-ALPHA-MANNOSIDASE C52E4.5"/>
    <property type="match status" value="1"/>
</dbReference>
<evidence type="ECO:0000256" key="4">
    <source>
        <dbReference type="ARBA" id="ARBA00022801"/>
    </source>
</evidence>
<feature type="active site" description="Proton donor" evidence="6">
    <location>
        <position position="421"/>
    </location>
</feature>
<dbReference type="AlphaFoldDB" id="A0ABD6EEA6"/>